<evidence type="ECO:0000313" key="6">
    <source>
        <dbReference type="Proteomes" id="UP000590964"/>
    </source>
</evidence>
<comment type="caution">
    <text evidence="3">The sequence shown here is derived from an EMBL/GenBank/DDBJ whole genome shotgun (WGS) entry which is preliminary data.</text>
</comment>
<reference evidence="5" key="3">
    <citation type="submission" date="2021-05" db="EMBL/GenBank/DDBJ databases">
        <title>Protein family content uncovers lineage relationships and bacterial pathway maintenance mechanisms in DPANN archaea.</title>
        <authorList>
            <person name="Castelle C.J."/>
            <person name="Meheust R."/>
            <person name="Jaffe A.L."/>
            <person name="Seitz K."/>
            <person name="Gong X."/>
            <person name="Baker B.J."/>
            <person name="Banfield J.F."/>
        </authorList>
    </citation>
    <scope>NUCLEOTIDE SEQUENCE</scope>
    <source>
        <strain evidence="5">RIFCSPLOWO2_01_FULL_43_13</strain>
    </source>
</reference>
<dbReference type="GO" id="GO:0005829">
    <property type="term" value="C:cytosol"/>
    <property type="evidence" value="ECO:0007669"/>
    <property type="project" value="TreeGrafter"/>
</dbReference>
<dbReference type="EMBL" id="DUFJ01000068">
    <property type="protein sequence ID" value="HIH33174.1"/>
    <property type="molecule type" value="Genomic_DNA"/>
</dbReference>
<dbReference type="EMBL" id="DUFW01000032">
    <property type="protein sequence ID" value="HIH21453.1"/>
    <property type="molecule type" value="Genomic_DNA"/>
</dbReference>
<reference evidence="5" key="2">
    <citation type="submission" date="2021-03" db="EMBL/GenBank/DDBJ databases">
        <authorList>
            <person name="Jaffe A."/>
        </authorList>
    </citation>
    <scope>NUCLEOTIDE SEQUENCE</scope>
    <source>
        <strain evidence="5">RIFCSPLOWO2_01_FULL_43_13</strain>
    </source>
</reference>
<dbReference type="PANTHER" id="PTHR30160">
    <property type="entry name" value="TETRAACYLDISACCHARIDE 4'-KINASE-RELATED"/>
    <property type="match status" value="1"/>
</dbReference>
<name>A0A7J4JUJ5_9ARCH</name>
<evidence type="ECO:0000313" key="3">
    <source>
        <dbReference type="EMBL" id="HIH21453.1"/>
    </source>
</evidence>
<reference evidence="4 6" key="1">
    <citation type="journal article" date="2020" name="bioRxiv">
        <title>A rank-normalized archaeal taxonomy based on genome phylogeny resolves widespread incomplete and uneven classifications.</title>
        <authorList>
            <person name="Rinke C."/>
            <person name="Chuvochina M."/>
            <person name="Mussig A.J."/>
            <person name="Chaumeil P.-A."/>
            <person name="Waite D.W."/>
            <person name="Whitman W.B."/>
            <person name="Parks D.H."/>
            <person name="Hugenholtz P."/>
        </authorList>
    </citation>
    <scope>NUCLEOTIDE SEQUENCE [LARGE SCALE GENOMIC DNA]</scope>
    <source>
        <strain evidence="4">UBA10036</strain>
    </source>
</reference>
<accession>A0A7J4JUJ5</accession>
<dbReference type="GO" id="GO:0008713">
    <property type="term" value="F:ADP-heptose-lipopolysaccharide heptosyltransferase activity"/>
    <property type="evidence" value="ECO:0007669"/>
    <property type="project" value="TreeGrafter"/>
</dbReference>
<dbReference type="Proteomes" id="UP000590964">
    <property type="component" value="Unassembled WGS sequence"/>
</dbReference>
<dbReference type="InterPro" id="IPR002201">
    <property type="entry name" value="Glyco_trans_9"/>
</dbReference>
<dbReference type="EMBL" id="JAGVWB010000005">
    <property type="protein sequence ID" value="MBS3057911.1"/>
    <property type="molecule type" value="Genomic_DNA"/>
</dbReference>
<evidence type="ECO:0000313" key="5">
    <source>
        <dbReference type="EMBL" id="MBS3057911.1"/>
    </source>
</evidence>
<proteinExistence type="predicted"/>
<gene>
    <name evidence="3" type="ORF">HA222_02185</name>
    <name evidence="4" type="ORF">HA227_02880</name>
    <name evidence="5" type="ORF">J4478_00745</name>
</gene>
<keyword evidence="2 3" id="KW-0808">Transferase</keyword>
<evidence type="ECO:0000256" key="2">
    <source>
        <dbReference type="ARBA" id="ARBA00022679"/>
    </source>
</evidence>
<dbReference type="Proteomes" id="UP000527315">
    <property type="component" value="Unassembled WGS sequence"/>
</dbReference>
<dbReference type="PANTHER" id="PTHR30160:SF23">
    <property type="match status" value="1"/>
</dbReference>
<evidence type="ECO:0000313" key="4">
    <source>
        <dbReference type="EMBL" id="HIH33174.1"/>
    </source>
</evidence>
<dbReference type="Proteomes" id="UP000680185">
    <property type="component" value="Unassembled WGS sequence"/>
</dbReference>
<dbReference type="AlphaFoldDB" id="A0A7J4JUJ5"/>
<keyword evidence="1" id="KW-0328">Glycosyltransferase</keyword>
<dbReference type="SUPFAM" id="SSF53756">
    <property type="entry name" value="UDP-Glycosyltransferase/glycogen phosphorylase"/>
    <property type="match status" value="1"/>
</dbReference>
<dbReference type="Gene3D" id="3.40.50.2000">
    <property type="entry name" value="Glycogen Phosphorylase B"/>
    <property type="match status" value="2"/>
</dbReference>
<dbReference type="CDD" id="cd03789">
    <property type="entry name" value="GT9_LPS_heptosyltransferase"/>
    <property type="match status" value="1"/>
</dbReference>
<evidence type="ECO:0000256" key="1">
    <source>
        <dbReference type="ARBA" id="ARBA00022676"/>
    </source>
</evidence>
<sequence length="360" mass="40439">MSEKELSMQGMPKYYSTKLLRAVARFLAKSFWLEEKKFCKERVKKILFIQLYGIGDYLMSTPAIRAICGEFPKAEKTLYCKPASKEVAELNHFLDKIAAKKPEEHFDLVVSLNDSAEASFITRELNPKYVLGFLKGQRVFANFKTPALKASDENPWIENYLLIAKAIGCRIESKDYVLGVEKSKKVEAILKKERLSKFVILNPNTREGAEAKNWGNANFATLAGFLLKRKIPVVFCGAAGESGSRETTSLVTENGKIMDLTGKLGLKETAFLISKAKAFIGNDTGLMHIALAVKCPTIGIFGPTESRILFPKAKKAFAFQARNKEWPCYSRGTFDVKPRQDFMDTITPEAVFKKARELMK</sequence>
<organism evidence="3 6">
    <name type="scientific">Candidatus Iainarchaeum sp</name>
    <dbReference type="NCBI Taxonomy" id="3101447"/>
    <lineage>
        <taxon>Archaea</taxon>
        <taxon>Candidatus Iainarchaeota</taxon>
        <taxon>Candidatus Iainarchaeia</taxon>
        <taxon>Candidatus Iainarchaeales</taxon>
        <taxon>Candidatus Iainarchaeaceae</taxon>
        <taxon>Candidatus Iainarchaeum</taxon>
    </lineage>
</organism>
<protein>
    <submittedName>
        <fullName evidence="3">Glycosyltransferase family 9 protein</fullName>
    </submittedName>
</protein>
<dbReference type="Pfam" id="PF01075">
    <property type="entry name" value="Glyco_transf_9"/>
    <property type="match status" value="1"/>
</dbReference>
<dbReference type="InterPro" id="IPR051199">
    <property type="entry name" value="LPS_LOS_Heptosyltrfase"/>
</dbReference>